<dbReference type="EMBL" id="FPIP01000005">
    <property type="protein sequence ID" value="SFW37905.1"/>
    <property type="molecule type" value="Genomic_DNA"/>
</dbReference>
<gene>
    <name evidence="1" type="ORF">SAMN02910280_2197</name>
</gene>
<evidence type="ECO:0000313" key="1">
    <source>
        <dbReference type="EMBL" id="SFW37905.1"/>
    </source>
</evidence>
<accession>A0A1K1NRJ4</accession>
<dbReference type="Proteomes" id="UP000183461">
    <property type="component" value="Unassembled WGS sequence"/>
</dbReference>
<name>A0A1K1NRJ4_RUMFL</name>
<reference evidence="1 2" key="1">
    <citation type="submission" date="2016-11" db="EMBL/GenBank/DDBJ databases">
        <authorList>
            <person name="Jaros S."/>
            <person name="Januszkiewicz K."/>
            <person name="Wedrychowicz H."/>
        </authorList>
    </citation>
    <scope>NUCLEOTIDE SEQUENCE [LARGE SCALE GENOMIC DNA]</scope>
    <source>
        <strain evidence="1 2">YL228</strain>
    </source>
</reference>
<protein>
    <submittedName>
        <fullName evidence="1">Uncharacterized protein</fullName>
    </submittedName>
</protein>
<dbReference type="AlphaFoldDB" id="A0A1K1NRJ4"/>
<evidence type="ECO:0000313" key="2">
    <source>
        <dbReference type="Proteomes" id="UP000183461"/>
    </source>
</evidence>
<sequence>MLSPIERKKAGFPLLTSHASEMKKYAEVYSLFVDKGYSKELCEAYADAFIDNVKKPTYFDIIQIASLYDKIYDNKTAYFYLEKLIDKKLSGDEKFGYCTEMLSTISKIGNWRDAEEFRTLNISFLQKYCEKTCLKRQAKLYISLALADCAAKNYRDALKLLKFGYKPQGRNDSMLLEIMITAVYIFAKADDIEGLEGALANANGCLKLFKDFDFSWQEEYYHKRIRDASQGIL</sequence>
<dbReference type="RefSeq" id="WP_072300432.1">
    <property type="nucleotide sequence ID" value="NZ_CAMIZA010000035.1"/>
</dbReference>
<organism evidence="1 2">
    <name type="scientific">Ruminococcus flavefaciens</name>
    <dbReference type="NCBI Taxonomy" id="1265"/>
    <lineage>
        <taxon>Bacteria</taxon>
        <taxon>Bacillati</taxon>
        <taxon>Bacillota</taxon>
        <taxon>Clostridia</taxon>
        <taxon>Eubacteriales</taxon>
        <taxon>Oscillospiraceae</taxon>
        <taxon>Ruminococcus</taxon>
    </lineage>
</organism>
<proteinExistence type="predicted"/>